<organism evidence="1">
    <name type="scientific">termite gut metagenome</name>
    <dbReference type="NCBI Taxonomy" id="433724"/>
    <lineage>
        <taxon>unclassified sequences</taxon>
        <taxon>metagenomes</taxon>
        <taxon>organismal metagenomes</taxon>
    </lineage>
</organism>
<feature type="non-terminal residue" evidence="1">
    <location>
        <position position="75"/>
    </location>
</feature>
<dbReference type="EMBL" id="SNRY01010712">
    <property type="protein sequence ID" value="KAA6305422.1"/>
    <property type="molecule type" value="Genomic_DNA"/>
</dbReference>
<protein>
    <submittedName>
        <fullName evidence="1">Uncharacterized protein</fullName>
    </submittedName>
</protein>
<evidence type="ECO:0000313" key="1">
    <source>
        <dbReference type="EMBL" id="KAA6305422.1"/>
    </source>
</evidence>
<comment type="caution">
    <text evidence="1">The sequence shown here is derived from an EMBL/GenBank/DDBJ whole genome shotgun (WGS) entry which is preliminary data.</text>
</comment>
<dbReference type="AlphaFoldDB" id="A0A5J4P808"/>
<name>A0A5J4P808_9ZZZZ</name>
<reference evidence="1" key="1">
    <citation type="submission" date="2019-03" db="EMBL/GenBank/DDBJ databases">
        <title>Single cell metagenomics reveals metabolic interactions within the superorganism composed of flagellate Streblomastix strix and complex community of Bacteroidetes bacteria on its surface.</title>
        <authorList>
            <person name="Treitli S.C."/>
            <person name="Kolisko M."/>
            <person name="Husnik F."/>
            <person name="Keeling P."/>
            <person name="Hampl V."/>
        </authorList>
    </citation>
    <scope>NUCLEOTIDE SEQUENCE</scope>
    <source>
        <strain evidence="1">STM</strain>
    </source>
</reference>
<gene>
    <name evidence="1" type="ORF">EZS27_042925</name>
</gene>
<accession>A0A5J4P808</accession>
<sequence>MNINFAKTFGCLATRILSKIAARTMIQYLNLFVFTRNMEIIIKEGQEIKRYVPSEEQQSSGKKVKKIGIAYDLEN</sequence>
<proteinExistence type="predicted"/>